<dbReference type="Proteomes" id="UP001365846">
    <property type="component" value="Unassembled WGS sequence"/>
</dbReference>
<feature type="transmembrane region" description="Helical" evidence="6">
    <location>
        <begin position="51"/>
        <end position="71"/>
    </location>
</feature>
<protein>
    <submittedName>
        <fullName evidence="7">ABC transporter permease</fullName>
    </submittedName>
</protein>
<feature type="transmembrane region" description="Helical" evidence="6">
    <location>
        <begin position="142"/>
        <end position="165"/>
    </location>
</feature>
<feature type="transmembrane region" description="Helical" evidence="6">
    <location>
        <begin position="287"/>
        <end position="307"/>
    </location>
</feature>
<dbReference type="PANTHER" id="PTHR32196">
    <property type="entry name" value="ABC TRANSPORTER PERMEASE PROTEIN YPHD-RELATED-RELATED"/>
    <property type="match status" value="1"/>
</dbReference>
<evidence type="ECO:0000256" key="5">
    <source>
        <dbReference type="ARBA" id="ARBA00023136"/>
    </source>
</evidence>
<feature type="transmembrane region" description="Helical" evidence="6">
    <location>
        <begin position="78"/>
        <end position="98"/>
    </location>
</feature>
<organism evidence="7 8">
    <name type="scientific">Variovorax ureilyticus</name>
    <dbReference type="NCBI Taxonomy" id="1836198"/>
    <lineage>
        <taxon>Bacteria</taxon>
        <taxon>Pseudomonadati</taxon>
        <taxon>Pseudomonadota</taxon>
        <taxon>Betaproteobacteria</taxon>
        <taxon>Burkholderiales</taxon>
        <taxon>Comamonadaceae</taxon>
        <taxon>Variovorax</taxon>
    </lineage>
</organism>
<accession>A0ABU8VJV8</accession>
<sequence>MSDRIARIFRHRLAWPVITLLILLAINAAFNPSFLRIEVRDGHLYGSLVDILNRASPLVLVSLGMTLVIATRGIDISVGAVVAIAAALAAWMIGGSLVVNNGAAAEVSRFPMWMAVVAALGVAAICGLWNGLLVARVGMQPIIATLILMVAGRGIAQLITGGQIITIYYKPYFFIGSGYLLGLPFSVYIAALVFALVYLAITHSALGLFVQSVGINPSAARVAGVRARRIMVGAYVFCGFCAGVAGLLISSNVKSADGNNAGQLLELDAILAVTLGGTALTGGRFSLVGSVIGALIIQTLTYGIYSLGVPPEINLVVKAAVVFAVMLLQSAEFRASIRQLVQRPARGEWVR</sequence>
<feature type="transmembrane region" description="Helical" evidence="6">
    <location>
        <begin position="110"/>
        <end position="135"/>
    </location>
</feature>
<dbReference type="EMBL" id="JBBKZU010000010">
    <property type="protein sequence ID" value="MEJ8813944.1"/>
    <property type="molecule type" value="Genomic_DNA"/>
</dbReference>
<feature type="transmembrane region" description="Helical" evidence="6">
    <location>
        <begin position="12"/>
        <end position="31"/>
    </location>
</feature>
<keyword evidence="4 6" id="KW-1133">Transmembrane helix</keyword>
<gene>
    <name evidence="7" type="ORF">WKW77_22850</name>
</gene>
<evidence type="ECO:0000256" key="1">
    <source>
        <dbReference type="ARBA" id="ARBA00004651"/>
    </source>
</evidence>
<name>A0ABU8VJV8_9BURK</name>
<evidence type="ECO:0000313" key="8">
    <source>
        <dbReference type="Proteomes" id="UP001365846"/>
    </source>
</evidence>
<keyword evidence="3 6" id="KW-0812">Transmembrane</keyword>
<dbReference type="Pfam" id="PF02653">
    <property type="entry name" value="BPD_transp_2"/>
    <property type="match status" value="1"/>
</dbReference>
<dbReference type="RefSeq" id="WP_340359164.1">
    <property type="nucleotide sequence ID" value="NZ_JBBKZU010000010.1"/>
</dbReference>
<keyword evidence="8" id="KW-1185">Reference proteome</keyword>
<dbReference type="PANTHER" id="PTHR32196:SF19">
    <property type="entry name" value="GALACTOFURANOSE TRANSPORTER PERMEASE PROTEIN YTFT"/>
    <property type="match status" value="1"/>
</dbReference>
<keyword evidence="2" id="KW-1003">Cell membrane</keyword>
<dbReference type="CDD" id="cd06579">
    <property type="entry name" value="TM_PBP1_transp_AraH_like"/>
    <property type="match status" value="1"/>
</dbReference>
<comment type="subcellular location">
    <subcellularLocation>
        <location evidence="1">Cell membrane</location>
        <topology evidence="1">Multi-pass membrane protein</topology>
    </subcellularLocation>
</comment>
<evidence type="ECO:0000256" key="3">
    <source>
        <dbReference type="ARBA" id="ARBA00022692"/>
    </source>
</evidence>
<evidence type="ECO:0000313" key="7">
    <source>
        <dbReference type="EMBL" id="MEJ8813944.1"/>
    </source>
</evidence>
<proteinExistence type="predicted"/>
<evidence type="ECO:0000256" key="6">
    <source>
        <dbReference type="SAM" id="Phobius"/>
    </source>
</evidence>
<keyword evidence="5 6" id="KW-0472">Membrane</keyword>
<comment type="caution">
    <text evidence="7">The sequence shown here is derived from an EMBL/GenBank/DDBJ whole genome shotgun (WGS) entry which is preliminary data.</text>
</comment>
<reference evidence="7 8" key="1">
    <citation type="submission" date="2024-03" db="EMBL/GenBank/DDBJ databases">
        <title>Novel species of the genus Variovorax.</title>
        <authorList>
            <person name="Liu Q."/>
            <person name="Xin Y.-H."/>
        </authorList>
    </citation>
    <scope>NUCLEOTIDE SEQUENCE [LARGE SCALE GENOMIC DNA]</scope>
    <source>
        <strain evidence="7 8">KACC 18899</strain>
    </source>
</reference>
<evidence type="ECO:0000256" key="2">
    <source>
        <dbReference type="ARBA" id="ARBA00022475"/>
    </source>
</evidence>
<dbReference type="InterPro" id="IPR001851">
    <property type="entry name" value="ABC_transp_permease"/>
</dbReference>
<evidence type="ECO:0000256" key="4">
    <source>
        <dbReference type="ARBA" id="ARBA00022989"/>
    </source>
</evidence>
<feature type="transmembrane region" description="Helical" evidence="6">
    <location>
        <begin position="230"/>
        <end position="249"/>
    </location>
</feature>
<feature type="transmembrane region" description="Helical" evidence="6">
    <location>
        <begin position="185"/>
        <end position="210"/>
    </location>
</feature>